<dbReference type="InterPro" id="IPR051795">
    <property type="entry name" value="Glycosyl_Hydrlase_43"/>
</dbReference>
<dbReference type="Pfam" id="PF17851">
    <property type="entry name" value="GH43_C2"/>
    <property type="match status" value="1"/>
</dbReference>
<dbReference type="Gene3D" id="2.60.120.200">
    <property type="match status" value="1"/>
</dbReference>
<gene>
    <name evidence="8" type="ORF">AEAE_1078</name>
</gene>
<dbReference type="InterPro" id="IPR006710">
    <property type="entry name" value="Glyco_hydro_43"/>
</dbReference>
<feature type="active site" description="Proton donor" evidence="4">
    <location>
        <position position="186"/>
    </location>
</feature>
<evidence type="ECO:0000256" key="5">
    <source>
        <dbReference type="PIRSR" id="PIRSR606710-2"/>
    </source>
</evidence>
<dbReference type="InterPro" id="IPR023296">
    <property type="entry name" value="Glyco_hydro_beta-prop_sf"/>
</dbReference>
<dbReference type="OrthoDB" id="9801455at2"/>
<feature type="site" description="Important for catalytic activity, responsible for pKa modulation of the active site Glu and correct orientation of both the proton donor and substrate" evidence="5">
    <location>
        <position position="126"/>
    </location>
</feature>
<comment type="similarity">
    <text evidence="1 6">Belongs to the glycosyl hydrolase 43 family.</text>
</comment>
<evidence type="ECO:0000256" key="1">
    <source>
        <dbReference type="ARBA" id="ARBA00009865"/>
    </source>
</evidence>
<dbReference type="GO" id="GO:0004553">
    <property type="term" value="F:hydrolase activity, hydrolyzing O-glycosyl compounds"/>
    <property type="evidence" value="ECO:0007669"/>
    <property type="project" value="InterPro"/>
</dbReference>
<dbReference type="SUPFAM" id="SSF49899">
    <property type="entry name" value="Concanavalin A-like lectins/glucanases"/>
    <property type="match status" value="1"/>
</dbReference>
<dbReference type="Gene3D" id="2.115.10.20">
    <property type="entry name" value="Glycosyl hydrolase domain, family 43"/>
    <property type="match status" value="1"/>
</dbReference>
<protein>
    <submittedName>
        <fullName evidence="8">Beta-xylosidase</fullName>
    </submittedName>
</protein>
<dbReference type="GO" id="GO:0005975">
    <property type="term" value="P:carbohydrate metabolic process"/>
    <property type="evidence" value="ECO:0007669"/>
    <property type="project" value="InterPro"/>
</dbReference>
<evidence type="ECO:0000313" key="9">
    <source>
        <dbReference type="Proteomes" id="UP000228976"/>
    </source>
</evidence>
<dbReference type="PANTHER" id="PTHR42812:SF12">
    <property type="entry name" value="BETA-XYLOSIDASE-RELATED"/>
    <property type="match status" value="1"/>
</dbReference>
<keyword evidence="2 6" id="KW-0378">Hydrolase</keyword>
<feature type="active site" description="Proton acceptor" evidence="4">
    <location>
        <position position="13"/>
    </location>
</feature>
<dbReference type="InterPro" id="IPR013320">
    <property type="entry name" value="ConA-like_dom_sf"/>
</dbReference>
<name>A0A261F808_9BIFI</name>
<reference evidence="8 9" key="1">
    <citation type="journal article" date="2017" name="BMC Genomics">
        <title>Comparative genomic and phylogenomic analyses of the Bifidobacteriaceae family.</title>
        <authorList>
            <person name="Lugli G.A."/>
            <person name="Milani C."/>
            <person name="Turroni F."/>
            <person name="Duranti S."/>
            <person name="Mancabelli L."/>
            <person name="Mangifesta M."/>
            <person name="Ferrario C."/>
            <person name="Modesto M."/>
            <person name="Mattarelli P."/>
            <person name="Jiri K."/>
            <person name="van Sinderen D."/>
            <person name="Ventura M."/>
        </authorList>
    </citation>
    <scope>NUCLEOTIDE SEQUENCE [LARGE SCALE GENOMIC DNA]</scope>
    <source>
        <strain evidence="8 9">LMG 21773</strain>
    </source>
</reference>
<dbReference type="Proteomes" id="UP000228976">
    <property type="component" value="Unassembled WGS sequence"/>
</dbReference>
<evidence type="ECO:0000256" key="3">
    <source>
        <dbReference type="ARBA" id="ARBA00023295"/>
    </source>
</evidence>
<dbReference type="CDD" id="cd09000">
    <property type="entry name" value="GH43_SXA-like"/>
    <property type="match status" value="1"/>
</dbReference>
<dbReference type="AlphaFoldDB" id="A0A261F808"/>
<proteinExistence type="inferred from homology"/>
<evidence type="ECO:0000256" key="6">
    <source>
        <dbReference type="RuleBase" id="RU361187"/>
    </source>
</evidence>
<evidence type="ECO:0000259" key="7">
    <source>
        <dbReference type="Pfam" id="PF17851"/>
    </source>
</evidence>
<evidence type="ECO:0000313" key="8">
    <source>
        <dbReference type="EMBL" id="OZG55281.1"/>
    </source>
</evidence>
<dbReference type="SUPFAM" id="SSF75005">
    <property type="entry name" value="Arabinanase/levansucrase/invertase"/>
    <property type="match status" value="1"/>
</dbReference>
<evidence type="ECO:0000256" key="2">
    <source>
        <dbReference type="ARBA" id="ARBA00022801"/>
    </source>
</evidence>
<keyword evidence="9" id="KW-1185">Reference proteome</keyword>
<dbReference type="PANTHER" id="PTHR42812">
    <property type="entry name" value="BETA-XYLOSIDASE"/>
    <property type="match status" value="1"/>
</dbReference>
<sequence>MIINPVLHGFNPDPSFVRVGDTYYIANSTFEWWPGVRLHQSQDLVHWTLLNSPLTRTSQINMRGIPSSGGVWAPDLSYADGKFWLVYSNIEVVNGAFKDGINYLITADDINGPWSEPIELDRTGFDASLFHDDDGRKYLVQQTWDFRPGHHAFDGITLTEYDPVEHKLLPSTRRTLWRGTDVKIVEGPHLLKKDGYYYLFCAEGGTQYEHQESVARSKSLDALSFEVMPGNPLITNFDTPDFPLQKQGHGQIVETAEGEWYYASLVSRPWWHDWDTRHGVRGWSTLGRETSIQKVEWDSEGWPRIVSGQAGQVEVEQPKDAPHIADSEEFENSGYQHDTFTSPQLGKDWNTLRVPFSEKMGRVGDGKLVLRGQGSLANLFNLSLVARRWQSQNFDAEVSLEFDPTNYMQMAGLTNYYNDFSWSWIFVTFNEKTGKQELQVAVNDRNGYSAPAASVELPEGVHSVRLRTRVRTQTYAYDYSLDGGSTWNTLVEGLDAAQFSDEYIAASYGGFFTGGFVGLACCDVSGFYQEATFTDFRYQER</sequence>
<evidence type="ECO:0000256" key="4">
    <source>
        <dbReference type="PIRSR" id="PIRSR606710-1"/>
    </source>
</evidence>
<feature type="domain" description="Beta-xylosidase C-terminal Concanavalin A-like" evidence="7">
    <location>
        <begin position="338"/>
        <end position="539"/>
    </location>
</feature>
<keyword evidence="3 6" id="KW-0326">Glycosidase</keyword>
<dbReference type="Pfam" id="PF04616">
    <property type="entry name" value="Glyco_hydro_43"/>
    <property type="match status" value="1"/>
</dbReference>
<dbReference type="EMBL" id="MWWU01000003">
    <property type="protein sequence ID" value="OZG55281.1"/>
    <property type="molecule type" value="Genomic_DNA"/>
</dbReference>
<dbReference type="InterPro" id="IPR041542">
    <property type="entry name" value="GH43_C2"/>
</dbReference>
<dbReference type="RefSeq" id="WP_094690168.1">
    <property type="nucleotide sequence ID" value="NZ_JACBYZ010000001.1"/>
</dbReference>
<comment type="caution">
    <text evidence="8">The sequence shown here is derived from an EMBL/GenBank/DDBJ whole genome shotgun (WGS) entry which is preliminary data.</text>
</comment>
<organism evidence="8 9">
    <name type="scientific">Aeriscardovia aeriphila</name>
    <dbReference type="NCBI Taxonomy" id="218139"/>
    <lineage>
        <taxon>Bacteria</taxon>
        <taxon>Bacillati</taxon>
        <taxon>Actinomycetota</taxon>
        <taxon>Actinomycetes</taxon>
        <taxon>Bifidobacteriales</taxon>
        <taxon>Bifidobacteriaceae</taxon>
        <taxon>Aeriscardovia</taxon>
    </lineage>
</organism>
<accession>A0A261F808</accession>